<feature type="compositionally biased region" description="Basic residues" evidence="1">
    <location>
        <begin position="35"/>
        <end position="50"/>
    </location>
</feature>
<protein>
    <submittedName>
        <fullName evidence="2">Uncharacterized protein</fullName>
    </submittedName>
</protein>
<dbReference type="PANTHER" id="PTHR38790">
    <property type="entry name" value="2EXR DOMAIN-CONTAINING PROTEIN-RELATED"/>
    <property type="match status" value="1"/>
</dbReference>
<organism evidence="2 3">
    <name type="scientific">Corynespora cassiicola Philippines</name>
    <dbReference type="NCBI Taxonomy" id="1448308"/>
    <lineage>
        <taxon>Eukaryota</taxon>
        <taxon>Fungi</taxon>
        <taxon>Dikarya</taxon>
        <taxon>Ascomycota</taxon>
        <taxon>Pezizomycotina</taxon>
        <taxon>Dothideomycetes</taxon>
        <taxon>Pleosporomycetidae</taxon>
        <taxon>Pleosporales</taxon>
        <taxon>Corynesporascaceae</taxon>
        <taxon>Corynespora</taxon>
    </lineage>
</organism>
<dbReference type="EMBL" id="KZ678138">
    <property type="protein sequence ID" value="PSN64539.1"/>
    <property type="molecule type" value="Genomic_DNA"/>
</dbReference>
<proteinExistence type="predicted"/>
<reference evidence="2 3" key="1">
    <citation type="journal article" date="2018" name="Front. Microbiol.">
        <title>Genome-Wide Analysis of Corynespora cassiicola Leaf Fall Disease Putative Effectors.</title>
        <authorList>
            <person name="Lopez D."/>
            <person name="Ribeiro S."/>
            <person name="Label P."/>
            <person name="Fumanal B."/>
            <person name="Venisse J.S."/>
            <person name="Kohler A."/>
            <person name="de Oliveira R.R."/>
            <person name="Labutti K."/>
            <person name="Lipzen A."/>
            <person name="Lail K."/>
            <person name="Bauer D."/>
            <person name="Ohm R.A."/>
            <person name="Barry K.W."/>
            <person name="Spatafora J."/>
            <person name="Grigoriev I.V."/>
            <person name="Martin F.M."/>
            <person name="Pujade-Renaud V."/>
        </authorList>
    </citation>
    <scope>NUCLEOTIDE SEQUENCE [LARGE SCALE GENOMIC DNA]</scope>
    <source>
        <strain evidence="2 3">Philippines</strain>
    </source>
</reference>
<dbReference type="Proteomes" id="UP000240883">
    <property type="component" value="Unassembled WGS sequence"/>
</dbReference>
<evidence type="ECO:0000313" key="3">
    <source>
        <dbReference type="Proteomes" id="UP000240883"/>
    </source>
</evidence>
<evidence type="ECO:0000313" key="2">
    <source>
        <dbReference type="EMBL" id="PSN64539.1"/>
    </source>
</evidence>
<evidence type="ECO:0000256" key="1">
    <source>
        <dbReference type="SAM" id="MobiDB-lite"/>
    </source>
</evidence>
<keyword evidence="3" id="KW-1185">Reference proteome</keyword>
<accession>A0A2T2NGP0</accession>
<dbReference type="AlphaFoldDB" id="A0A2T2NGP0"/>
<name>A0A2T2NGP0_CORCC</name>
<sequence>MTYNMRPRVHKHETPSPRPAIASRGKGKGKEKTKAATPHKPKRGTRKKKGISAQKAESHPAASWTQPKNPQATFLGLPAELRLQIYSYVFESPLIHVHCHEDEDLRDPEETLPTRFTWTACRAVNPQCSLLCANPKWSGLCKEEERCSYIIKFPPPLLGFAALRWTSKFIQYESQEFILKSSTIAVDPAKIEEFIRFLKKRAPSQLQHIRHINLFGTQERIGLYGFTFQPLQRNFPNLKGIACQLQSSSWDALAYKNTTLDNLGQNWGILQEISRICPSTTVALEAWMYKKPYPSDEDIQTRFRCMREANLNKLESTRGNGFEMEFVQLPLVAWKPRAFWRRWWHHVK</sequence>
<gene>
    <name evidence="2" type="ORF">BS50DRAFT_623088</name>
</gene>
<feature type="region of interest" description="Disordered" evidence="1">
    <location>
        <begin position="1"/>
        <end position="69"/>
    </location>
</feature>
<dbReference type="OrthoDB" id="3715018at2759"/>